<dbReference type="SMART" id="SM00448">
    <property type="entry name" value="REC"/>
    <property type="match status" value="1"/>
</dbReference>
<feature type="domain" description="OmpR/PhoB-type" evidence="9">
    <location>
        <begin position="133"/>
        <end position="232"/>
    </location>
</feature>
<evidence type="ECO:0000256" key="6">
    <source>
        <dbReference type="PROSITE-ProRule" id="PRU00169"/>
    </source>
</evidence>
<dbReference type="GO" id="GO:0005829">
    <property type="term" value="C:cytosol"/>
    <property type="evidence" value="ECO:0007669"/>
    <property type="project" value="TreeGrafter"/>
</dbReference>
<accession>A0A543A8Q2</accession>
<dbReference type="Gene3D" id="1.10.10.10">
    <property type="entry name" value="Winged helix-like DNA-binding domain superfamily/Winged helix DNA-binding domain"/>
    <property type="match status" value="1"/>
</dbReference>
<dbReference type="CDD" id="cd00383">
    <property type="entry name" value="trans_reg_C"/>
    <property type="match status" value="1"/>
</dbReference>
<evidence type="ECO:0000259" key="9">
    <source>
        <dbReference type="PROSITE" id="PS51755"/>
    </source>
</evidence>
<evidence type="ECO:0000256" key="2">
    <source>
        <dbReference type="ARBA" id="ARBA00023012"/>
    </source>
</evidence>
<dbReference type="PROSITE" id="PS50110">
    <property type="entry name" value="RESPONSE_REGULATORY"/>
    <property type="match status" value="1"/>
</dbReference>
<keyword evidence="11" id="KW-1185">Reference proteome</keyword>
<dbReference type="InterPro" id="IPR001789">
    <property type="entry name" value="Sig_transdc_resp-reg_receiver"/>
</dbReference>
<dbReference type="InterPro" id="IPR036388">
    <property type="entry name" value="WH-like_DNA-bd_sf"/>
</dbReference>
<dbReference type="InterPro" id="IPR039420">
    <property type="entry name" value="WalR-like"/>
</dbReference>
<name>A0A543A8Q2_9ACTN</name>
<dbReference type="Gene3D" id="6.10.250.690">
    <property type="match status" value="1"/>
</dbReference>
<evidence type="ECO:0000256" key="4">
    <source>
        <dbReference type="ARBA" id="ARBA00023125"/>
    </source>
</evidence>
<dbReference type="SMART" id="SM00862">
    <property type="entry name" value="Trans_reg_C"/>
    <property type="match status" value="1"/>
</dbReference>
<evidence type="ECO:0000256" key="5">
    <source>
        <dbReference type="ARBA" id="ARBA00023163"/>
    </source>
</evidence>
<feature type="modified residue" description="4-aspartylphosphate" evidence="6">
    <location>
        <position position="55"/>
    </location>
</feature>
<evidence type="ECO:0000259" key="8">
    <source>
        <dbReference type="PROSITE" id="PS50110"/>
    </source>
</evidence>
<evidence type="ECO:0000256" key="7">
    <source>
        <dbReference type="PROSITE-ProRule" id="PRU01091"/>
    </source>
</evidence>
<evidence type="ECO:0000256" key="1">
    <source>
        <dbReference type="ARBA" id="ARBA00022553"/>
    </source>
</evidence>
<dbReference type="GO" id="GO:0032993">
    <property type="term" value="C:protein-DNA complex"/>
    <property type="evidence" value="ECO:0007669"/>
    <property type="project" value="TreeGrafter"/>
</dbReference>
<dbReference type="GO" id="GO:0000976">
    <property type="term" value="F:transcription cis-regulatory region binding"/>
    <property type="evidence" value="ECO:0007669"/>
    <property type="project" value="TreeGrafter"/>
</dbReference>
<keyword evidence="1 6" id="KW-0597">Phosphoprotein</keyword>
<dbReference type="SUPFAM" id="SSF52172">
    <property type="entry name" value="CheY-like"/>
    <property type="match status" value="1"/>
</dbReference>
<dbReference type="InterPro" id="IPR016032">
    <property type="entry name" value="Sig_transdc_resp-reg_C-effctor"/>
</dbReference>
<feature type="DNA-binding region" description="OmpR/PhoB-type" evidence="7">
    <location>
        <begin position="133"/>
        <end position="232"/>
    </location>
</feature>
<organism evidence="10 11">
    <name type="scientific">Nocardioides albertanoniae</name>
    <dbReference type="NCBI Taxonomy" id="1175486"/>
    <lineage>
        <taxon>Bacteria</taxon>
        <taxon>Bacillati</taxon>
        <taxon>Actinomycetota</taxon>
        <taxon>Actinomycetes</taxon>
        <taxon>Propionibacteriales</taxon>
        <taxon>Nocardioidaceae</taxon>
        <taxon>Nocardioides</taxon>
    </lineage>
</organism>
<keyword evidence="5" id="KW-0804">Transcription</keyword>
<feature type="domain" description="Response regulatory" evidence="8">
    <location>
        <begin position="6"/>
        <end position="119"/>
    </location>
</feature>
<dbReference type="Pfam" id="PF00486">
    <property type="entry name" value="Trans_reg_C"/>
    <property type="match status" value="1"/>
</dbReference>
<dbReference type="GO" id="GO:0000156">
    <property type="term" value="F:phosphorelay response regulator activity"/>
    <property type="evidence" value="ECO:0007669"/>
    <property type="project" value="TreeGrafter"/>
</dbReference>
<keyword evidence="2" id="KW-0902">Two-component regulatory system</keyword>
<reference evidence="10 11" key="1">
    <citation type="submission" date="2019-06" db="EMBL/GenBank/DDBJ databases">
        <title>Sequencing the genomes of 1000 actinobacteria strains.</title>
        <authorList>
            <person name="Klenk H.-P."/>
        </authorList>
    </citation>
    <scope>NUCLEOTIDE SEQUENCE [LARGE SCALE GENOMIC DNA]</scope>
    <source>
        <strain evidence="10 11">DSM 25218</strain>
    </source>
</reference>
<dbReference type="AlphaFoldDB" id="A0A543A8Q2"/>
<dbReference type="InterPro" id="IPR011006">
    <property type="entry name" value="CheY-like_superfamily"/>
</dbReference>
<keyword evidence="4 7" id="KW-0238">DNA-binding</keyword>
<protein>
    <submittedName>
        <fullName evidence="10">DNA-binding response OmpR family regulator</fullName>
    </submittedName>
</protein>
<dbReference type="SUPFAM" id="SSF46894">
    <property type="entry name" value="C-terminal effector domain of the bipartite response regulators"/>
    <property type="match status" value="1"/>
</dbReference>
<dbReference type="FunFam" id="3.40.50.2300:FF:000001">
    <property type="entry name" value="DNA-binding response regulator PhoB"/>
    <property type="match status" value="1"/>
</dbReference>
<evidence type="ECO:0000313" key="11">
    <source>
        <dbReference type="Proteomes" id="UP000320209"/>
    </source>
</evidence>
<dbReference type="RefSeq" id="WP_141780812.1">
    <property type="nucleotide sequence ID" value="NZ_VFOV01000001.1"/>
</dbReference>
<proteinExistence type="predicted"/>
<dbReference type="PROSITE" id="PS51755">
    <property type="entry name" value="OMPR_PHOB"/>
    <property type="match status" value="1"/>
</dbReference>
<dbReference type="Proteomes" id="UP000320209">
    <property type="component" value="Unassembled WGS sequence"/>
</dbReference>
<dbReference type="Pfam" id="PF00072">
    <property type="entry name" value="Response_reg"/>
    <property type="match status" value="1"/>
</dbReference>
<dbReference type="GO" id="GO:0006355">
    <property type="term" value="P:regulation of DNA-templated transcription"/>
    <property type="evidence" value="ECO:0007669"/>
    <property type="project" value="InterPro"/>
</dbReference>
<dbReference type="EMBL" id="VFOV01000001">
    <property type="protein sequence ID" value="TQL68880.1"/>
    <property type="molecule type" value="Genomic_DNA"/>
</dbReference>
<comment type="caution">
    <text evidence="10">The sequence shown here is derived from an EMBL/GenBank/DDBJ whole genome shotgun (WGS) entry which is preliminary data.</text>
</comment>
<evidence type="ECO:0000256" key="3">
    <source>
        <dbReference type="ARBA" id="ARBA00023015"/>
    </source>
</evidence>
<keyword evidence="3" id="KW-0805">Transcription regulation</keyword>
<dbReference type="PANTHER" id="PTHR48111">
    <property type="entry name" value="REGULATOR OF RPOS"/>
    <property type="match status" value="1"/>
</dbReference>
<sequence length="241" mass="26542">MTAPIPVLVVEDERPLAQIVADYLTKGGFVVTQVHNGPDAVDLARTQDPDLILLDLGLPGLDGVEVCRIIRTFSDCYIIMLTAREDEIDKLIGLGVGADDYITKPFSPREVVARAQAAVRRPRLSKLTTPQTGDLLRFNGLTLDLAAREVSLSDGPVHLTRTEFDLLVALAQAPRRVFSRRQLVDAVWGEGWGGDEHIVDVHIAHLRSKLGEAATEPLFIDTVRGVGYRFKTDQIKTVQSR</sequence>
<evidence type="ECO:0000313" key="10">
    <source>
        <dbReference type="EMBL" id="TQL68880.1"/>
    </source>
</evidence>
<dbReference type="FunFam" id="1.10.10.10:FF:000018">
    <property type="entry name" value="DNA-binding response regulator ResD"/>
    <property type="match status" value="1"/>
</dbReference>
<gene>
    <name evidence="10" type="ORF">FB381_2779</name>
</gene>
<dbReference type="Gene3D" id="3.40.50.2300">
    <property type="match status" value="1"/>
</dbReference>
<dbReference type="OrthoDB" id="5511894at2"/>
<dbReference type="InterPro" id="IPR001867">
    <property type="entry name" value="OmpR/PhoB-type_DNA-bd"/>
</dbReference>
<dbReference type="PANTHER" id="PTHR48111:SF4">
    <property type="entry name" value="DNA-BINDING DUAL TRANSCRIPTIONAL REGULATOR OMPR"/>
    <property type="match status" value="1"/>
</dbReference>